<evidence type="ECO:0000313" key="6">
    <source>
        <dbReference type="EMBL" id="CAE6864378.1"/>
    </source>
</evidence>
<dbReference type="FunFam" id="1.10.10.10:FF:000001">
    <property type="entry name" value="LysR family transcriptional regulator"/>
    <property type="match status" value="1"/>
</dbReference>
<keyword evidence="2" id="KW-0805">Transcription regulation</keyword>
<dbReference type="Pfam" id="PF00126">
    <property type="entry name" value="HTH_1"/>
    <property type="match status" value="1"/>
</dbReference>
<sequence length="352" mass="38146">MPPHTCVAFLHLATAVASTSLSRAQPNTAPPWHFPLKPIVTMNQLQAMRVFLKVAENGSFGRAAASLDISNAVVTRYVALLETHLDTRLVNRTTRSLSLTEAGLAYADGCRQLLEQLEAMESSVSQRANDPSGTLKLMAVASFSLFGLTPLLERYRLQCPRVKLSVTLLHRPVDLIEQGFDVGIVVPGQVRGGTLIKRALFKVRSVAVATPAYLAARGMPAAPAQLAAHPLLAPSTNVHSAQWCFVDTNGIEETANMEAIYAVNNAVMLRQAALADMGITILPENHVSADLMSGALVQVLPDYRIKGADKEVSLVYPGRRHVSAKTRSFVEFTVDYFRNRAGPTLSSIFTNS</sequence>
<evidence type="ECO:0000256" key="1">
    <source>
        <dbReference type="ARBA" id="ARBA00009437"/>
    </source>
</evidence>
<organism evidence="6 7">
    <name type="scientific">Paraburkholderia domus</name>
    <dbReference type="NCBI Taxonomy" id="2793075"/>
    <lineage>
        <taxon>Bacteria</taxon>
        <taxon>Pseudomonadati</taxon>
        <taxon>Pseudomonadota</taxon>
        <taxon>Betaproteobacteria</taxon>
        <taxon>Burkholderiales</taxon>
        <taxon>Burkholderiaceae</taxon>
        <taxon>Paraburkholderia</taxon>
    </lineage>
</organism>
<dbReference type="Pfam" id="PF03466">
    <property type="entry name" value="LysR_substrate"/>
    <property type="match status" value="1"/>
</dbReference>
<evidence type="ECO:0000256" key="3">
    <source>
        <dbReference type="ARBA" id="ARBA00023125"/>
    </source>
</evidence>
<gene>
    <name evidence="6" type="primary">dmlR_3</name>
    <name evidence="6" type="ORF">R70211_00689</name>
</gene>
<comment type="similarity">
    <text evidence="1">Belongs to the LysR transcriptional regulatory family.</text>
</comment>
<dbReference type="AlphaFoldDB" id="A0A9N8QU18"/>
<name>A0A9N8QU18_9BURK</name>
<dbReference type="InterPro" id="IPR058163">
    <property type="entry name" value="LysR-type_TF_proteobact-type"/>
</dbReference>
<dbReference type="SUPFAM" id="SSF46785">
    <property type="entry name" value="Winged helix' DNA-binding domain"/>
    <property type="match status" value="1"/>
</dbReference>
<keyword evidence="3" id="KW-0238">DNA-binding</keyword>
<dbReference type="InterPro" id="IPR000847">
    <property type="entry name" value="LysR_HTH_N"/>
</dbReference>
<accession>A0A9N8QU18</accession>
<dbReference type="Gene3D" id="1.10.10.10">
    <property type="entry name" value="Winged helix-like DNA-binding domain superfamily/Winged helix DNA-binding domain"/>
    <property type="match status" value="1"/>
</dbReference>
<evidence type="ECO:0000313" key="7">
    <source>
        <dbReference type="Proteomes" id="UP000675121"/>
    </source>
</evidence>
<dbReference type="CDD" id="cd08422">
    <property type="entry name" value="PBP2_CrgA_like"/>
    <property type="match status" value="1"/>
</dbReference>
<dbReference type="SUPFAM" id="SSF53850">
    <property type="entry name" value="Periplasmic binding protein-like II"/>
    <property type="match status" value="1"/>
</dbReference>
<evidence type="ECO:0000256" key="4">
    <source>
        <dbReference type="ARBA" id="ARBA00023163"/>
    </source>
</evidence>
<dbReference type="InterPro" id="IPR036388">
    <property type="entry name" value="WH-like_DNA-bd_sf"/>
</dbReference>
<evidence type="ECO:0000256" key="2">
    <source>
        <dbReference type="ARBA" id="ARBA00023015"/>
    </source>
</evidence>
<keyword evidence="4" id="KW-0804">Transcription</keyword>
<dbReference type="EMBL" id="CAJNAS010000001">
    <property type="protein sequence ID" value="CAE6864378.1"/>
    <property type="molecule type" value="Genomic_DNA"/>
</dbReference>
<dbReference type="InterPro" id="IPR036390">
    <property type="entry name" value="WH_DNA-bd_sf"/>
</dbReference>
<dbReference type="PANTHER" id="PTHR30537">
    <property type="entry name" value="HTH-TYPE TRANSCRIPTIONAL REGULATOR"/>
    <property type="match status" value="1"/>
</dbReference>
<dbReference type="InterPro" id="IPR005119">
    <property type="entry name" value="LysR_subst-bd"/>
</dbReference>
<dbReference type="Proteomes" id="UP000675121">
    <property type="component" value="Unassembled WGS sequence"/>
</dbReference>
<dbReference type="GO" id="GO:0003700">
    <property type="term" value="F:DNA-binding transcription factor activity"/>
    <property type="evidence" value="ECO:0007669"/>
    <property type="project" value="InterPro"/>
</dbReference>
<dbReference type="GO" id="GO:0043565">
    <property type="term" value="F:sequence-specific DNA binding"/>
    <property type="evidence" value="ECO:0007669"/>
    <property type="project" value="TreeGrafter"/>
</dbReference>
<keyword evidence="7" id="KW-1185">Reference proteome</keyword>
<dbReference type="PROSITE" id="PS50931">
    <property type="entry name" value="HTH_LYSR"/>
    <property type="match status" value="1"/>
</dbReference>
<dbReference type="GO" id="GO:0006351">
    <property type="term" value="P:DNA-templated transcription"/>
    <property type="evidence" value="ECO:0007669"/>
    <property type="project" value="TreeGrafter"/>
</dbReference>
<dbReference type="Gene3D" id="3.40.190.290">
    <property type="match status" value="1"/>
</dbReference>
<evidence type="ECO:0000259" key="5">
    <source>
        <dbReference type="PROSITE" id="PS50931"/>
    </source>
</evidence>
<proteinExistence type="inferred from homology"/>
<dbReference type="PANTHER" id="PTHR30537:SF35">
    <property type="entry name" value="TRANSCRIPTIONAL REGULATORY PROTEIN"/>
    <property type="match status" value="1"/>
</dbReference>
<protein>
    <submittedName>
        <fullName evidence="6">HTH-type transcriptional regulator DmlR</fullName>
    </submittedName>
</protein>
<feature type="domain" description="HTH lysR-type" evidence="5">
    <location>
        <begin position="43"/>
        <end position="100"/>
    </location>
</feature>
<comment type="caution">
    <text evidence="6">The sequence shown here is derived from an EMBL/GenBank/DDBJ whole genome shotgun (WGS) entry which is preliminary data.</text>
</comment>
<reference evidence="6" key="1">
    <citation type="submission" date="2021-02" db="EMBL/GenBank/DDBJ databases">
        <authorList>
            <person name="Vanwijnsberghe S."/>
        </authorList>
    </citation>
    <scope>NUCLEOTIDE SEQUENCE</scope>
    <source>
        <strain evidence="6">R-70211</strain>
    </source>
</reference>